<dbReference type="EMBL" id="FNSL01000001">
    <property type="protein sequence ID" value="SEB49280.1"/>
    <property type="molecule type" value="Genomic_DNA"/>
</dbReference>
<accession>A0A1H4JSJ8</accession>
<reference evidence="2" key="1">
    <citation type="submission" date="2016-10" db="EMBL/GenBank/DDBJ databases">
        <authorList>
            <person name="Varghese N."/>
            <person name="Submissions S."/>
        </authorList>
    </citation>
    <scope>NUCLEOTIDE SEQUENCE [LARGE SCALE GENOMIC DNA]</scope>
    <source>
        <strain evidence="2">ES.061</strain>
    </source>
</reference>
<evidence type="ECO:0000313" key="1">
    <source>
        <dbReference type="EMBL" id="SEB49280.1"/>
    </source>
</evidence>
<keyword evidence="2" id="KW-1185">Reference proteome</keyword>
<sequence>MSSTFCSTAVAATLMREHQAAREAYEQYSARKTDDVSS</sequence>
<protein>
    <submittedName>
        <fullName evidence="1">Uncharacterized protein</fullName>
    </submittedName>
</protein>
<name>A0A1H4JSJ8_9HYPH</name>
<organism evidence="1 2">
    <name type="scientific">Nitratireductor aquibiodomus</name>
    <dbReference type="NCBI Taxonomy" id="204799"/>
    <lineage>
        <taxon>Bacteria</taxon>
        <taxon>Pseudomonadati</taxon>
        <taxon>Pseudomonadota</taxon>
        <taxon>Alphaproteobacteria</taxon>
        <taxon>Hyphomicrobiales</taxon>
        <taxon>Phyllobacteriaceae</taxon>
        <taxon>Nitratireductor</taxon>
    </lineage>
</organism>
<dbReference type="Proteomes" id="UP000199064">
    <property type="component" value="Unassembled WGS sequence"/>
</dbReference>
<evidence type="ECO:0000313" key="2">
    <source>
        <dbReference type="Proteomes" id="UP000199064"/>
    </source>
</evidence>
<gene>
    <name evidence="1" type="ORF">SAMN05216452_1645</name>
</gene>
<proteinExistence type="predicted"/>
<dbReference type="AlphaFoldDB" id="A0A1H4JSJ8"/>